<evidence type="ECO:0000256" key="2">
    <source>
        <dbReference type="SAM" id="Phobius"/>
    </source>
</evidence>
<dbReference type="Pfam" id="PF09608">
    <property type="entry name" value="Alph_Pro_TM"/>
    <property type="match status" value="1"/>
</dbReference>
<keyword evidence="2" id="KW-0812">Transmembrane</keyword>
<evidence type="ECO:0000313" key="4">
    <source>
        <dbReference type="EMBL" id="RBO98424.1"/>
    </source>
</evidence>
<keyword evidence="3" id="KW-0732">Signal</keyword>
<name>A0A366EAD3_9HYPH</name>
<dbReference type="AlphaFoldDB" id="A0A366EAD3"/>
<dbReference type="Proteomes" id="UP000252893">
    <property type="component" value="Unassembled WGS sequence"/>
</dbReference>
<feature type="region of interest" description="Disordered" evidence="1">
    <location>
        <begin position="25"/>
        <end position="45"/>
    </location>
</feature>
<feature type="chain" id="PRO_5016635675" evidence="3">
    <location>
        <begin position="24"/>
        <end position="284"/>
    </location>
</feature>
<organism evidence="4 5">
    <name type="scientific">Pseudochrobactrum asaccharolyticum</name>
    <dbReference type="NCBI Taxonomy" id="354351"/>
    <lineage>
        <taxon>Bacteria</taxon>
        <taxon>Pseudomonadati</taxon>
        <taxon>Pseudomonadota</taxon>
        <taxon>Alphaproteobacteria</taxon>
        <taxon>Hyphomicrobiales</taxon>
        <taxon>Brucellaceae</taxon>
        <taxon>Pseudochrobactrum</taxon>
    </lineage>
</organism>
<evidence type="ECO:0000313" key="5">
    <source>
        <dbReference type="Proteomes" id="UP000252893"/>
    </source>
</evidence>
<sequence>MKTPLIKTLIATLLLSALLPLQSGNTAPRKKDRGQETPPVSAMQEPLQLPETIEIGLSTETIAIASNFNGTNLTIFGALDNADPLIRRQARYDIIVVLEGPQRNLVIREKSRYLGVWVNADSETFQSVPLSYSLASTRPLQDITDERTYRQLSLGVNYFSMTPEYGTLTDPNTIRFAQELRDLKSRQGIYTQNVGSVEFVSQTLFRATLALSANVPVGRHKARALLFRHGVFIGEANSHLNIVKAGLEQQIFEAAHQYSLAYGLFAVFLAGLTGWIGQLLFRKD</sequence>
<keyword evidence="2" id="KW-0472">Membrane</keyword>
<evidence type="ECO:0000256" key="1">
    <source>
        <dbReference type="SAM" id="MobiDB-lite"/>
    </source>
</evidence>
<gene>
    <name evidence="4" type="ORF">DFR47_10119</name>
</gene>
<feature type="transmembrane region" description="Helical" evidence="2">
    <location>
        <begin position="260"/>
        <end position="281"/>
    </location>
</feature>
<dbReference type="OrthoDB" id="9815212at2"/>
<dbReference type="InterPro" id="IPR019088">
    <property type="entry name" value="CHP02186-rel_TM"/>
</dbReference>
<evidence type="ECO:0000256" key="3">
    <source>
        <dbReference type="SAM" id="SignalP"/>
    </source>
</evidence>
<dbReference type="EMBL" id="QNRH01000001">
    <property type="protein sequence ID" value="RBO98424.1"/>
    <property type="molecule type" value="Genomic_DNA"/>
</dbReference>
<reference evidence="4 5" key="1">
    <citation type="submission" date="2018-06" db="EMBL/GenBank/DDBJ databases">
        <title>Genomic Encyclopedia of Type Strains, Phase IV (KMG-IV): sequencing the most valuable type-strain genomes for metagenomic binning, comparative biology and taxonomic classification.</title>
        <authorList>
            <person name="Goeker M."/>
        </authorList>
    </citation>
    <scope>NUCLEOTIDE SEQUENCE [LARGE SCALE GENOMIC DNA]</scope>
    <source>
        <strain evidence="4 5">DSM 25619</strain>
    </source>
</reference>
<accession>A0A366EAD3</accession>
<dbReference type="NCBIfam" id="TIGR02186">
    <property type="entry name" value="alph_Pro_TM"/>
    <property type="match status" value="1"/>
</dbReference>
<feature type="signal peptide" evidence="3">
    <location>
        <begin position="1"/>
        <end position="23"/>
    </location>
</feature>
<dbReference type="RefSeq" id="WP_113942412.1">
    <property type="nucleotide sequence ID" value="NZ_JBHEEG010000003.1"/>
</dbReference>
<keyword evidence="2" id="KW-1133">Transmembrane helix</keyword>
<comment type="caution">
    <text evidence="4">The sequence shown here is derived from an EMBL/GenBank/DDBJ whole genome shotgun (WGS) entry which is preliminary data.</text>
</comment>
<protein>
    <submittedName>
        <fullName evidence="4">Uncharacterized protein (TIGR02186 family)</fullName>
    </submittedName>
</protein>
<proteinExistence type="predicted"/>
<keyword evidence="5" id="KW-1185">Reference proteome</keyword>